<name>A0A1Q9LN56_9PSEU</name>
<gene>
    <name evidence="2" type="ORF">BJP25_14285</name>
</gene>
<dbReference type="InterPro" id="IPR058548">
    <property type="entry name" value="MlaB-like_STAS"/>
</dbReference>
<dbReference type="InterPro" id="IPR036513">
    <property type="entry name" value="STAS_dom_sf"/>
</dbReference>
<dbReference type="RefSeq" id="WP_075974367.1">
    <property type="nucleotide sequence ID" value="NZ_MKQR01000009.1"/>
</dbReference>
<dbReference type="Gene3D" id="3.30.750.24">
    <property type="entry name" value="STAS domain"/>
    <property type="match status" value="1"/>
</dbReference>
<feature type="domain" description="STAS" evidence="1">
    <location>
        <begin position="3"/>
        <end position="93"/>
    </location>
</feature>
<comment type="caution">
    <text evidence="2">The sequence shown here is derived from an EMBL/GenBank/DDBJ whole genome shotgun (WGS) entry which is preliminary data.</text>
</comment>
<dbReference type="Proteomes" id="UP000186040">
    <property type="component" value="Unassembled WGS sequence"/>
</dbReference>
<reference evidence="2 3" key="1">
    <citation type="submission" date="2016-10" db="EMBL/GenBank/DDBJ databases">
        <title>The Draft Genome Sequence of Actinokineospora bangkokensis 44EHWT reveals the biosynthetic pathway of antifungal compounds Thailandins with unusual extender unit butylmalonyl-CoA.</title>
        <authorList>
            <person name="Greule A."/>
            <person name="Intra B."/>
            <person name="Flemming S."/>
            <person name="Rommel M.G."/>
            <person name="Panbangred W."/>
            <person name="Bechthold A."/>
        </authorList>
    </citation>
    <scope>NUCLEOTIDE SEQUENCE [LARGE SCALE GENOMIC DNA]</scope>
    <source>
        <strain evidence="2 3">44EHW</strain>
    </source>
</reference>
<evidence type="ECO:0000259" key="1">
    <source>
        <dbReference type="PROSITE" id="PS50801"/>
    </source>
</evidence>
<evidence type="ECO:0000313" key="2">
    <source>
        <dbReference type="EMBL" id="OLR93472.1"/>
    </source>
</evidence>
<dbReference type="AlphaFoldDB" id="A0A1Q9LN56"/>
<dbReference type="Pfam" id="PF13466">
    <property type="entry name" value="STAS_2"/>
    <property type="match status" value="1"/>
</dbReference>
<keyword evidence="3" id="KW-1185">Reference proteome</keyword>
<dbReference type="SUPFAM" id="SSF52091">
    <property type="entry name" value="SpoIIaa-like"/>
    <property type="match status" value="1"/>
</dbReference>
<protein>
    <recommendedName>
        <fullName evidence="1">STAS domain-containing protein</fullName>
    </recommendedName>
</protein>
<proteinExistence type="predicted"/>
<sequence length="120" mass="12828">MFAVLVTEESGGLVFVELLGELDRTVLGRCRSQLHDAAPEDPASCVAVDLRSLDFCCVAGVRELLRFGLALRARGVSVCLVAEPGTHLRAVFEIARGRADVPLLAAGEVGVWAVLARIDR</sequence>
<dbReference type="CDD" id="cd07043">
    <property type="entry name" value="STAS_anti-anti-sigma_factors"/>
    <property type="match status" value="1"/>
</dbReference>
<dbReference type="InterPro" id="IPR002645">
    <property type="entry name" value="STAS_dom"/>
</dbReference>
<dbReference type="PROSITE" id="PS50801">
    <property type="entry name" value="STAS"/>
    <property type="match status" value="1"/>
</dbReference>
<dbReference type="EMBL" id="MKQR01000009">
    <property type="protein sequence ID" value="OLR93472.1"/>
    <property type="molecule type" value="Genomic_DNA"/>
</dbReference>
<accession>A0A1Q9LN56</accession>
<evidence type="ECO:0000313" key="3">
    <source>
        <dbReference type="Proteomes" id="UP000186040"/>
    </source>
</evidence>
<organism evidence="2 3">
    <name type="scientific">Actinokineospora bangkokensis</name>
    <dbReference type="NCBI Taxonomy" id="1193682"/>
    <lineage>
        <taxon>Bacteria</taxon>
        <taxon>Bacillati</taxon>
        <taxon>Actinomycetota</taxon>
        <taxon>Actinomycetes</taxon>
        <taxon>Pseudonocardiales</taxon>
        <taxon>Pseudonocardiaceae</taxon>
        <taxon>Actinokineospora</taxon>
    </lineage>
</organism>